<evidence type="ECO:0000259" key="10">
    <source>
        <dbReference type="PROSITE" id="PS50113"/>
    </source>
</evidence>
<evidence type="ECO:0000256" key="4">
    <source>
        <dbReference type="ARBA" id="ARBA00022679"/>
    </source>
</evidence>
<dbReference type="SMART" id="SM00387">
    <property type="entry name" value="HATPase_c"/>
    <property type="match status" value="1"/>
</dbReference>
<keyword evidence="7" id="KW-0472">Membrane</keyword>
<evidence type="ECO:0000256" key="7">
    <source>
        <dbReference type="ARBA" id="ARBA00023136"/>
    </source>
</evidence>
<dbReference type="SUPFAM" id="SSF55785">
    <property type="entry name" value="PYP-like sensor domain (PAS domain)"/>
    <property type="match status" value="2"/>
</dbReference>
<dbReference type="AlphaFoldDB" id="A0A1G7H7D3"/>
<dbReference type="InterPro" id="IPR036097">
    <property type="entry name" value="HisK_dim/P_sf"/>
</dbReference>
<dbReference type="Gene3D" id="3.30.450.20">
    <property type="entry name" value="PAS domain"/>
    <property type="match status" value="2"/>
</dbReference>
<dbReference type="InterPro" id="IPR013656">
    <property type="entry name" value="PAS_4"/>
</dbReference>
<dbReference type="NCBIfam" id="TIGR00229">
    <property type="entry name" value="sensory_box"/>
    <property type="match status" value="2"/>
</dbReference>
<name>A0A1G7H7D3_9SPHI</name>
<dbReference type="InterPro" id="IPR005467">
    <property type="entry name" value="His_kinase_dom"/>
</dbReference>
<evidence type="ECO:0000256" key="5">
    <source>
        <dbReference type="ARBA" id="ARBA00022777"/>
    </source>
</evidence>
<sequence>MVKTKGHNAGEDSHYHQLILNSIDDYAIFTTDKHGFVSSWNTGAGQVLGYQADEIIGKDSAIFFTTGDLKKSANKKELKNAKRFGSAVDERYHVRKDGSVFWASGKMFPLLDTDGKHLGFTKVMRNLDERKMAEDQLNQLKNYAEAIVSNSRQPILVLTGDLIIYAANDAFYNLFGLHQKAAENSTIAMLGNRMFHIPELANLLEQVRKSGNAVENFELEHDWPSLGKKYFLINASKLKHPVNTSNLILFSVEDVTERKSFEQQKDDFISIASHEIKTPVTVIKSYAQILRKRAMDSGDQFLANTAEKVNEKTDKLMSLVGYLLDTSQLELGELIIKKTIFDLAGLITECVIELKLIDKHTFFVRGKKSVSVFADRVRISQVINNLLNNACKYSPPDKPVTVNIKMNKKLDMVTVSVTDEGIGIPKSEQLNLFKRFWRASSATSRKISGIGLGLHISKAIIGQHGGKIWLKSEKDKGSVFSFSLPTSKS</sequence>
<dbReference type="Gene3D" id="3.30.565.10">
    <property type="entry name" value="Histidine kinase-like ATPase, C-terminal domain"/>
    <property type="match status" value="1"/>
</dbReference>
<evidence type="ECO:0000313" key="11">
    <source>
        <dbReference type="EMBL" id="SDE96184.1"/>
    </source>
</evidence>
<dbReference type="PANTHER" id="PTHR45453">
    <property type="entry name" value="PHOSPHATE REGULON SENSOR PROTEIN PHOR"/>
    <property type="match status" value="1"/>
</dbReference>
<dbReference type="PRINTS" id="PR00344">
    <property type="entry name" value="BCTRLSENSOR"/>
</dbReference>
<accession>A0A1G7H7D3</accession>
<dbReference type="GO" id="GO:0005886">
    <property type="term" value="C:plasma membrane"/>
    <property type="evidence" value="ECO:0007669"/>
    <property type="project" value="TreeGrafter"/>
</dbReference>
<dbReference type="CDD" id="cd00130">
    <property type="entry name" value="PAS"/>
    <property type="match status" value="2"/>
</dbReference>
<reference evidence="11 12" key="1">
    <citation type="submission" date="2016-10" db="EMBL/GenBank/DDBJ databases">
        <authorList>
            <person name="de Groot N.N."/>
        </authorList>
    </citation>
    <scope>NUCLEOTIDE SEQUENCE [LARGE SCALE GENOMIC DNA]</scope>
    <source>
        <strain evidence="11 12">47C3B</strain>
    </source>
</reference>
<dbReference type="InterPro" id="IPR035965">
    <property type="entry name" value="PAS-like_dom_sf"/>
</dbReference>
<evidence type="ECO:0000259" key="9">
    <source>
        <dbReference type="PROSITE" id="PS50112"/>
    </source>
</evidence>
<feature type="domain" description="PAC" evidence="10">
    <location>
        <begin position="87"/>
        <end position="139"/>
    </location>
</feature>
<dbReference type="SUPFAM" id="SSF55874">
    <property type="entry name" value="ATPase domain of HSP90 chaperone/DNA topoisomerase II/histidine kinase"/>
    <property type="match status" value="1"/>
</dbReference>
<dbReference type="OrthoDB" id="9813151at2"/>
<keyword evidence="4" id="KW-0808">Transferase</keyword>
<dbReference type="InterPro" id="IPR003594">
    <property type="entry name" value="HATPase_dom"/>
</dbReference>
<dbReference type="SMART" id="SM00388">
    <property type="entry name" value="HisKA"/>
    <property type="match status" value="1"/>
</dbReference>
<evidence type="ECO:0000259" key="8">
    <source>
        <dbReference type="PROSITE" id="PS50109"/>
    </source>
</evidence>
<dbReference type="Pfam" id="PF00512">
    <property type="entry name" value="HisKA"/>
    <property type="match status" value="1"/>
</dbReference>
<protein>
    <recommendedName>
        <fullName evidence="2">histidine kinase</fullName>
        <ecNumber evidence="2">2.7.13.3</ecNumber>
    </recommendedName>
</protein>
<dbReference type="Pfam" id="PF08448">
    <property type="entry name" value="PAS_4"/>
    <property type="match status" value="1"/>
</dbReference>
<dbReference type="RefSeq" id="WP_091152426.1">
    <property type="nucleotide sequence ID" value="NZ_FNAI01000011.1"/>
</dbReference>
<evidence type="ECO:0000256" key="1">
    <source>
        <dbReference type="ARBA" id="ARBA00000085"/>
    </source>
</evidence>
<organism evidence="11 12">
    <name type="scientific">Mucilaginibacter pineti</name>
    <dbReference type="NCBI Taxonomy" id="1391627"/>
    <lineage>
        <taxon>Bacteria</taxon>
        <taxon>Pseudomonadati</taxon>
        <taxon>Bacteroidota</taxon>
        <taxon>Sphingobacteriia</taxon>
        <taxon>Sphingobacteriales</taxon>
        <taxon>Sphingobacteriaceae</taxon>
        <taxon>Mucilaginibacter</taxon>
    </lineage>
</organism>
<gene>
    <name evidence="11" type="ORF">SAMN05216464_11187</name>
</gene>
<dbReference type="GO" id="GO:0004721">
    <property type="term" value="F:phosphoprotein phosphatase activity"/>
    <property type="evidence" value="ECO:0007669"/>
    <property type="project" value="TreeGrafter"/>
</dbReference>
<keyword evidence="5" id="KW-0418">Kinase</keyword>
<keyword evidence="12" id="KW-1185">Reference proteome</keyword>
<keyword evidence="3" id="KW-0597">Phosphoprotein</keyword>
<feature type="domain" description="PAS" evidence="9">
    <location>
        <begin position="28"/>
        <end position="58"/>
    </location>
</feature>
<dbReference type="InterPro" id="IPR036890">
    <property type="entry name" value="HATPase_C_sf"/>
</dbReference>
<dbReference type="EMBL" id="FNAI01000011">
    <property type="protein sequence ID" value="SDE96184.1"/>
    <property type="molecule type" value="Genomic_DNA"/>
</dbReference>
<dbReference type="InterPro" id="IPR003661">
    <property type="entry name" value="HisK_dim/P_dom"/>
</dbReference>
<dbReference type="GO" id="GO:0000155">
    <property type="term" value="F:phosphorelay sensor kinase activity"/>
    <property type="evidence" value="ECO:0007669"/>
    <property type="project" value="InterPro"/>
</dbReference>
<dbReference type="PANTHER" id="PTHR45453:SF1">
    <property type="entry name" value="PHOSPHATE REGULON SENSOR PROTEIN PHOR"/>
    <property type="match status" value="1"/>
</dbReference>
<dbReference type="Pfam" id="PF13426">
    <property type="entry name" value="PAS_9"/>
    <property type="match status" value="1"/>
</dbReference>
<dbReference type="CDD" id="cd00082">
    <property type="entry name" value="HisKA"/>
    <property type="match status" value="1"/>
</dbReference>
<dbReference type="Proteomes" id="UP000199072">
    <property type="component" value="Unassembled WGS sequence"/>
</dbReference>
<dbReference type="CDD" id="cd00075">
    <property type="entry name" value="HATPase"/>
    <property type="match status" value="1"/>
</dbReference>
<dbReference type="FunFam" id="3.30.565.10:FF:000006">
    <property type="entry name" value="Sensor histidine kinase WalK"/>
    <property type="match status" value="1"/>
</dbReference>
<dbReference type="Pfam" id="PF02518">
    <property type="entry name" value="HATPase_c"/>
    <property type="match status" value="1"/>
</dbReference>
<proteinExistence type="predicted"/>
<dbReference type="SUPFAM" id="SSF47384">
    <property type="entry name" value="Homodimeric domain of signal transducing histidine kinase"/>
    <property type="match status" value="1"/>
</dbReference>
<dbReference type="SMART" id="SM00091">
    <property type="entry name" value="PAS"/>
    <property type="match status" value="2"/>
</dbReference>
<comment type="catalytic activity">
    <reaction evidence="1">
        <text>ATP + protein L-histidine = ADP + protein N-phospho-L-histidine.</text>
        <dbReference type="EC" id="2.7.13.3"/>
    </reaction>
</comment>
<dbReference type="EC" id="2.7.13.3" evidence="2"/>
<feature type="domain" description="Histidine kinase" evidence="8">
    <location>
        <begin position="271"/>
        <end position="488"/>
    </location>
</feature>
<evidence type="ECO:0000256" key="2">
    <source>
        <dbReference type="ARBA" id="ARBA00012438"/>
    </source>
</evidence>
<dbReference type="InterPro" id="IPR000014">
    <property type="entry name" value="PAS"/>
</dbReference>
<dbReference type="InterPro" id="IPR004358">
    <property type="entry name" value="Sig_transdc_His_kin-like_C"/>
</dbReference>
<dbReference type="PROSITE" id="PS50113">
    <property type="entry name" value="PAC"/>
    <property type="match status" value="1"/>
</dbReference>
<keyword evidence="6" id="KW-0902">Two-component regulatory system</keyword>
<evidence type="ECO:0000313" key="12">
    <source>
        <dbReference type="Proteomes" id="UP000199072"/>
    </source>
</evidence>
<dbReference type="GO" id="GO:0016036">
    <property type="term" value="P:cellular response to phosphate starvation"/>
    <property type="evidence" value="ECO:0007669"/>
    <property type="project" value="TreeGrafter"/>
</dbReference>
<dbReference type="Gene3D" id="1.10.287.130">
    <property type="match status" value="1"/>
</dbReference>
<dbReference type="PROSITE" id="PS50109">
    <property type="entry name" value="HIS_KIN"/>
    <property type="match status" value="1"/>
</dbReference>
<dbReference type="InterPro" id="IPR000700">
    <property type="entry name" value="PAS-assoc_C"/>
</dbReference>
<evidence type="ECO:0000256" key="6">
    <source>
        <dbReference type="ARBA" id="ARBA00023012"/>
    </source>
</evidence>
<evidence type="ECO:0000256" key="3">
    <source>
        <dbReference type="ARBA" id="ARBA00022553"/>
    </source>
</evidence>
<dbReference type="PROSITE" id="PS50112">
    <property type="entry name" value="PAS"/>
    <property type="match status" value="1"/>
</dbReference>
<dbReference type="STRING" id="1391627.SAMN05216464_11187"/>
<dbReference type="InterPro" id="IPR050351">
    <property type="entry name" value="BphY/WalK/GraS-like"/>
</dbReference>